<dbReference type="RefSeq" id="WP_045057826.1">
    <property type="nucleotide sequence ID" value="NZ_JADEVO010000013.1"/>
</dbReference>
<keyword evidence="1" id="KW-1277">Toxin-antitoxin system</keyword>
<dbReference type="PANTHER" id="PTHR35401:SF2">
    <property type="entry name" value="ABC-TYPE TRANSPORT SYSTEM"/>
    <property type="match status" value="1"/>
</dbReference>
<organism evidence="3 4">
    <name type="scientific">Pseudomonas gregormendelii</name>
    <dbReference type="NCBI Taxonomy" id="1628277"/>
    <lineage>
        <taxon>Bacteria</taxon>
        <taxon>Pseudomonadati</taxon>
        <taxon>Pseudomonadota</taxon>
        <taxon>Gammaproteobacteria</taxon>
        <taxon>Pseudomonadales</taxon>
        <taxon>Pseudomonadaceae</taxon>
        <taxon>Pseudomonas</taxon>
    </lineage>
</organism>
<evidence type="ECO:0000313" key="4">
    <source>
        <dbReference type="Proteomes" id="UP000772591"/>
    </source>
</evidence>
<gene>
    <name evidence="3" type="ORF">IMW75_11330</name>
</gene>
<reference evidence="3 4" key="1">
    <citation type="journal article" date="2021" name="Int. J. Syst. Evol. Microbiol.">
        <title>Pseudomonas piscium sp. nov., Pseudomonas pisciculturae sp. nov., Pseudomonas mucoides sp. nov. and Pseudomonas neuropathica sp. nov. isolated from rainbow trout.</title>
        <authorList>
            <person name="Duman M."/>
            <person name="Mulet M."/>
            <person name="Altun S."/>
            <person name="Saticioglu I.B."/>
            <person name="Gomila M."/>
            <person name="Lalucat J."/>
            <person name="Garcia-Valdes E."/>
        </authorList>
    </citation>
    <scope>NUCLEOTIDE SEQUENCE [LARGE SCALE GENOMIC DNA]</scope>
    <source>
        <strain evidence="3 4">LMG 28632</strain>
    </source>
</reference>
<dbReference type="InterPro" id="IPR010985">
    <property type="entry name" value="Ribbon_hlx_hlx"/>
</dbReference>
<protein>
    <submittedName>
        <fullName evidence="3">DUF1778 domain-containing protein</fullName>
    </submittedName>
</protein>
<dbReference type="PANTHER" id="PTHR35401">
    <property type="entry name" value="COPG FAMILY HELIX-TURN-HELIX PROTEIN-RELATED-RELATED"/>
    <property type="match status" value="1"/>
</dbReference>
<dbReference type="InterPro" id="IPR014795">
    <property type="entry name" value="TacA_1-like"/>
</dbReference>
<comment type="caution">
    <text evidence="3">The sequence shown here is derived from an EMBL/GenBank/DDBJ whole genome shotgun (WGS) entry which is preliminary data.</text>
</comment>
<evidence type="ECO:0000313" key="3">
    <source>
        <dbReference type="EMBL" id="MBN3965867.1"/>
    </source>
</evidence>
<keyword evidence="4" id="KW-1185">Reference proteome</keyword>
<proteinExistence type="inferred from homology"/>
<dbReference type="Proteomes" id="UP000772591">
    <property type="component" value="Unassembled WGS sequence"/>
</dbReference>
<name>A0ABS3AG34_9PSED</name>
<sequence>MTELLELLKAPKTARLEIKTTDIAKETIRKAALLSGLDMTSFIMSSAFERAEAVLENHRRIEVSEKTFARLQEVLNEDKSAKPTKALINLMRGTHGNFRDRNV</sequence>
<dbReference type="EMBL" id="JADEVO010000013">
    <property type="protein sequence ID" value="MBN3965867.1"/>
    <property type="molecule type" value="Genomic_DNA"/>
</dbReference>
<accession>A0ABS3AG34</accession>
<comment type="similarity">
    <text evidence="2">Belongs to the TacA antitoxin family.</text>
</comment>
<dbReference type="SUPFAM" id="SSF47598">
    <property type="entry name" value="Ribbon-helix-helix"/>
    <property type="match status" value="1"/>
</dbReference>
<evidence type="ECO:0000256" key="1">
    <source>
        <dbReference type="ARBA" id="ARBA00022649"/>
    </source>
</evidence>
<dbReference type="Pfam" id="PF08681">
    <property type="entry name" value="TacA1"/>
    <property type="match status" value="1"/>
</dbReference>
<dbReference type="Gene3D" id="1.20.5.780">
    <property type="entry name" value="Single helix bin"/>
    <property type="match status" value="1"/>
</dbReference>
<evidence type="ECO:0000256" key="2">
    <source>
        <dbReference type="ARBA" id="ARBA00049988"/>
    </source>
</evidence>